<accession>A0A8S2MTH2</accession>
<dbReference type="AlphaFoldDB" id="A0A8S2MTH2"/>
<name>A0A8S2MTH2_9BILA</name>
<reference evidence="2" key="1">
    <citation type="submission" date="2021-02" db="EMBL/GenBank/DDBJ databases">
        <authorList>
            <person name="Nowell W R."/>
        </authorList>
    </citation>
    <scope>NUCLEOTIDE SEQUENCE</scope>
</reference>
<dbReference type="Proteomes" id="UP000677228">
    <property type="component" value="Unassembled WGS sequence"/>
</dbReference>
<evidence type="ECO:0000313" key="1">
    <source>
        <dbReference type="EMBL" id="CAF1151980.1"/>
    </source>
</evidence>
<dbReference type="Proteomes" id="UP000682733">
    <property type="component" value="Unassembled WGS sequence"/>
</dbReference>
<evidence type="ECO:0000313" key="2">
    <source>
        <dbReference type="EMBL" id="CAF3960109.1"/>
    </source>
</evidence>
<organism evidence="2 3">
    <name type="scientific">Didymodactylos carnosus</name>
    <dbReference type="NCBI Taxonomy" id="1234261"/>
    <lineage>
        <taxon>Eukaryota</taxon>
        <taxon>Metazoa</taxon>
        <taxon>Spiralia</taxon>
        <taxon>Gnathifera</taxon>
        <taxon>Rotifera</taxon>
        <taxon>Eurotatoria</taxon>
        <taxon>Bdelloidea</taxon>
        <taxon>Philodinida</taxon>
        <taxon>Philodinidae</taxon>
        <taxon>Didymodactylos</taxon>
    </lineage>
</organism>
<dbReference type="EMBL" id="CAJNOK010011936">
    <property type="protein sequence ID" value="CAF1151980.1"/>
    <property type="molecule type" value="Genomic_DNA"/>
</dbReference>
<protein>
    <submittedName>
        <fullName evidence="2">Uncharacterized protein</fullName>
    </submittedName>
</protein>
<evidence type="ECO:0000313" key="3">
    <source>
        <dbReference type="Proteomes" id="UP000682733"/>
    </source>
</evidence>
<comment type="caution">
    <text evidence="2">The sequence shown here is derived from an EMBL/GenBank/DDBJ whole genome shotgun (WGS) entry which is preliminary data.</text>
</comment>
<dbReference type="EMBL" id="CAJOBA010031582">
    <property type="protein sequence ID" value="CAF3960109.1"/>
    <property type="molecule type" value="Genomic_DNA"/>
</dbReference>
<proteinExistence type="predicted"/>
<gene>
    <name evidence="1" type="ORF">OVA965_LOCUS21651</name>
    <name evidence="2" type="ORF">TMI583_LOCUS22357</name>
</gene>
<sequence>MDELIIPVGELDKVSAAGTVFVYHGVKHSHSYVSQACTVNIVKKIFPDCTSGHNISCGKTKSHEICCNVLGVKRGLIGFIEQATETAIGIKNMLKGVLTENDVDLKKIVSLGANNTNMNYGCNHSVYFFQSHDGQCVLYFLQNILFDLQRSNLQLQRTNTTIVDLLRIIGSLVTSLQRRIDTNYFGFKSKQILNELPKEKKDALSKSFLTYIQRIIQYITNYFDQNRELYEAVSFLSKTDIDNIEFDCLINCIFALIVDGVELDLLFIDYNEILSTFKIIKRSGRSLRDLTLVLPSGVKNDPTVEN</sequence>